<proteinExistence type="predicted"/>
<feature type="region of interest" description="Disordered" evidence="1">
    <location>
        <begin position="222"/>
        <end position="262"/>
    </location>
</feature>
<feature type="chain" id="PRO_5042470014" evidence="2">
    <location>
        <begin position="22"/>
        <end position="292"/>
    </location>
</feature>
<evidence type="ECO:0000313" key="4">
    <source>
        <dbReference type="Proteomes" id="UP001244011"/>
    </source>
</evidence>
<keyword evidence="4" id="KW-1185">Reference proteome</keyword>
<keyword evidence="2" id="KW-0732">Signal</keyword>
<sequence length="292" mass="31933">MARGLIFYTALLASCVSLAQAQECSSTGLDYTNGGSYLIDGTSDDYFVFTSAFSGCDDTDISPILIDPDGNDYSCTDIATQPDDTDQVSQCDIRFSEMTSGEWSVIIQSQDFDFAVERVFTLTVGAADVVTVTVVPTVVVGVTSTPEATTITNDIYETDIFTAEPGTVTQECEVPTQTIVQYIPGETTTVYTTIQRVETNGAVTQYYDTTLESWASCHWPETRVRPTSDRAPPPQSQSSRQCSNGDQSWFTGGDPTNGHPTYRYASHQQVIHTLHRRANLSLHGQADDAPYR</sequence>
<dbReference type="AlphaFoldDB" id="A0AAJ0FPL4"/>
<evidence type="ECO:0000313" key="3">
    <source>
        <dbReference type="EMBL" id="KAK1768270.1"/>
    </source>
</evidence>
<name>A0AAJ0FPL4_9PEZI</name>
<dbReference type="Proteomes" id="UP001244011">
    <property type="component" value="Unassembled WGS sequence"/>
</dbReference>
<evidence type="ECO:0000256" key="2">
    <source>
        <dbReference type="SAM" id="SignalP"/>
    </source>
</evidence>
<feature type="signal peptide" evidence="2">
    <location>
        <begin position="1"/>
        <end position="21"/>
    </location>
</feature>
<protein>
    <submittedName>
        <fullName evidence="3">Uncharacterized protein</fullName>
    </submittedName>
</protein>
<comment type="caution">
    <text evidence="3">The sequence shown here is derived from an EMBL/GenBank/DDBJ whole genome shotgun (WGS) entry which is preliminary data.</text>
</comment>
<dbReference type="EMBL" id="MU839006">
    <property type="protein sequence ID" value="KAK1768270.1"/>
    <property type="molecule type" value="Genomic_DNA"/>
</dbReference>
<organism evidence="3 4">
    <name type="scientific">Phialemonium atrogriseum</name>
    <dbReference type="NCBI Taxonomy" id="1093897"/>
    <lineage>
        <taxon>Eukaryota</taxon>
        <taxon>Fungi</taxon>
        <taxon>Dikarya</taxon>
        <taxon>Ascomycota</taxon>
        <taxon>Pezizomycotina</taxon>
        <taxon>Sordariomycetes</taxon>
        <taxon>Sordariomycetidae</taxon>
        <taxon>Cephalothecales</taxon>
        <taxon>Cephalothecaceae</taxon>
        <taxon>Phialemonium</taxon>
    </lineage>
</organism>
<evidence type="ECO:0000256" key="1">
    <source>
        <dbReference type="SAM" id="MobiDB-lite"/>
    </source>
</evidence>
<accession>A0AAJ0FPL4</accession>
<dbReference type="RefSeq" id="XP_060284483.1">
    <property type="nucleotide sequence ID" value="XM_060429884.1"/>
</dbReference>
<reference evidence="3" key="1">
    <citation type="submission" date="2023-06" db="EMBL/GenBank/DDBJ databases">
        <title>Genome-scale phylogeny and comparative genomics of the fungal order Sordariales.</title>
        <authorList>
            <consortium name="Lawrence Berkeley National Laboratory"/>
            <person name="Hensen N."/>
            <person name="Bonometti L."/>
            <person name="Westerberg I."/>
            <person name="Brannstrom I.O."/>
            <person name="Guillou S."/>
            <person name="Cros-Aarteil S."/>
            <person name="Calhoun S."/>
            <person name="Haridas S."/>
            <person name="Kuo A."/>
            <person name="Mondo S."/>
            <person name="Pangilinan J."/>
            <person name="Riley R."/>
            <person name="Labutti K."/>
            <person name="Andreopoulos B."/>
            <person name="Lipzen A."/>
            <person name="Chen C."/>
            <person name="Yanf M."/>
            <person name="Daum C."/>
            <person name="Ng V."/>
            <person name="Clum A."/>
            <person name="Steindorff A."/>
            <person name="Ohm R."/>
            <person name="Martin F."/>
            <person name="Silar P."/>
            <person name="Natvig D."/>
            <person name="Lalanne C."/>
            <person name="Gautier V."/>
            <person name="Ament-Velasquez S.L."/>
            <person name="Kruys A."/>
            <person name="Hutchinson M.I."/>
            <person name="Powell A.J."/>
            <person name="Barry K."/>
            <person name="Miller A.N."/>
            <person name="Grigoriev I.V."/>
            <person name="Debuchy R."/>
            <person name="Gladieux P."/>
            <person name="Thoren M.H."/>
            <person name="Johannesson H."/>
        </authorList>
    </citation>
    <scope>NUCLEOTIDE SEQUENCE</scope>
    <source>
        <strain evidence="3">8032-3</strain>
    </source>
</reference>
<gene>
    <name evidence="3" type="ORF">QBC33DRAFT_558430</name>
</gene>
<dbReference type="PROSITE" id="PS51257">
    <property type="entry name" value="PROKAR_LIPOPROTEIN"/>
    <property type="match status" value="1"/>
</dbReference>
<dbReference type="GeneID" id="85313071"/>